<dbReference type="GO" id="GO:0005545">
    <property type="term" value="F:1-phosphatidylinositol binding"/>
    <property type="evidence" value="ECO:0007669"/>
    <property type="project" value="TreeGrafter"/>
</dbReference>
<organism evidence="8 9">
    <name type="scientific">Patiria miniata</name>
    <name type="common">Bat star</name>
    <name type="synonym">Asterina miniata</name>
    <dbReference type="NCBI Taxonomy" id="46514"/>
    <lineage>
        <taxon>Eukaryota</taxon>
        <taxon>Metazoa</taxon>
        <taxon>Echinodermata</taxon>
        <taxon>Eleutherozoa</taxon>
        <taxon>Asterozoa</taxon>
        <taxon>Asteroidea</taxon>
        <taxon>Valvatacea</taxon>
        <taxon>Valvatida</taxon>
        <taxon>Asterinidae</taxon>
        <taxon>Patiria</taxon>
    </lineage>
</organism>
<feature type="domain" description="FYVE-type" evidence="7">
    <location>
        <begin position="871"/>
        <end position="932"/>
    </location>
</feature>
<evidence type="ECO:0000256" key="1">
    <source>
        <dbReference type="ARBA" id="ARBA00022723"/>
    </source>
</evidence>
<dbReference type="SUPFAM" id="SSF52540">
    <property type="entry name" value="P-loop containing nucleoside triphosphate hydrolases"/>
    <property type="match status" value="1"/>
</dbReference>
<feature type="region of interest" description="Disordered" evidence="5">
    <location>
        <begin position="147"/>
        <end position="167"/>
    </location>
</feature>
<evidence type="ECO:0000259" key="6">
    <source>
        <dbReference type="PROSITE" id="PS50119"/>
    </source>
</evidence>
<dbReference type="Pfam" id="PF01363">
    <property type="entry name" value="FYVE"/>
    <property type="match status" value="2"/>
</dbReference>
<dbReference type="InterPro" id="IPR013083">
    <property type="entry name" value="Znf_RING/FYVE/PHD"/>
</dbReference>
<dbReference type="GeneID" id="119742028"/>
<dbReference type="GO" id="GO:0008270">
    <property type="term" value="F:zinc ion binding"/>
    <property type="evidence" value="ECO:0007669"/>
    <property type="project" value="UniProtKB-KW"/>
</dbReference>
<sequence>MATRSRTTDHHKIPGSKRICQERFSCNGSKAEFDCFDCGTRQCSECATRLHASDPRFVDHDRVRIQQPVFPPSVQQCGMWCNPINPAEYSCIECKGVLCGECNRVFHRGKLSKHHRRPIVISTPTCVDASDANKVLTVLASPVTDNHSDHEQTFYETSPTSPSVNSLSEDQFQSAVGISSDETLPVLQKLESPPEFNLKLAQGCFEELTTVAMDEVSSNEFLSLEEGLEKVMKENPQTAELDIDRFGTSEEPSALPLSSGHFTSGADTSGPHAHQAVKPTPKARTTKQVVSSQSGKDTAFPKQEVNPSHLSATAQQVLLHPVDDKQDKRKSGSHSKMDSQQRPPVLSNPSREPNLVRPVASVMGTSQNSTSSNDGDGEMESPRGSFSRRQGSIQEAGRDDSVLSRPQLKDKEPVIKYKPGFLLVDDNENLQVETAARFAEHLGCPADTPVKVVSIFGNTGDGKSHSLNHTFFGGQDVFRTSPAQDSCTIGIWAAYDDATSVIVTDTEGLQGISTNENQRTRLLLKVLAISDVVVYRTRADRLHRDLFQFLGDASKAYSRHFNRELKAASERGHLSGSLTSLGPAVIVFQETTHTVPLGSDQPAQGDSLGVSADAILRERFKEYGHSIEAFSCVQYIGTQTIAPPTDFRGLRKAILAHVRNGSVRSPRLSTVVYNALKVLNDKFSGEIDATVPSTFPDEYFTCSDRCLSCDARCGRTMNHTKDNLSHDSESRCRYQHQYDNQVFTCKSCYERGEEVLVVPKTSSSGDTSWLGLVKYAWSGYVLECPYCGIIYRSRQHWYGNLDPEQTAVRTEIRHVWPGGCTVLQGTHNAARRVLDGLSSVMESVGSVSARPTQMVTQWMTDQIAPAYWRPNAQITVCRDCERPFDEGEKIHHCRACGEGFCDDCSSHQMAVPERGWGDKLVRVCEHCYNAKCQDPSSEKITPEGVAEEPVTVRKVGEVVQSTFSVLGNAMQYPLGFMVDAARPAYWIPDSEITVCSCCQVEFTSKMRKHHCRACGKGVCDECSGKRSPVPSRGWDEAVRVCDNCDKKQGPL</sequence>
<dbReference type="InterPro" id="IPR011011">
    <property type="entry name" value="Znf_FYVE_PHD"/>
</dbReference>
<feature type="compositionally biased region" description="Polar residues" evidence="5">
    <location>
        <begin position="340"/>
        <end position="351"/>
    </location>
</feature>
<dbReference type="GO" id="GO:0032266">
    <property type="term" value="F:phosphatidylinositol-3-phosphate binding"/>
    <property type="evidence" value="ECO:0007669"/>
    <property type="project" value="TreeGrafter"/>
</dbReference>
<evidence type="ECO:0000259" key="7">
    <source>
        <dbReference type="PROSITE" id="PS50178"/>
    </source>
</evidence>
<evidence type="ECO:0000313" key="9">
    <source>
        <dbReference type="Proteomes" id="UP000887568"/>
    </source>
</evidence>
<keyword evidence="2 4" id="KW-0863">Zinc-finger</keyword>
<dbReference type="PROSITE" id="PS50178">
    <property type="entry name" value="ZF_FYVE"/>
    <property type="match status" value="2"/>
</dbReference>
<feature type="compositionally biased region" description="Basic and acidic residues" evidence="5">
    <location>
        <begin position="324"/>
        <end position="339"/>
    </location>
</feature>
<keyword evidence="3" id="KW-0862">Zinc</keyword>
<reference evidence="8" key="1">
    <citation type="submission" date="2022-11" db="UniProtKB">
        <authorList>
            <consortium name="EnsemblMetazoa"/>
        </authorList>
    </citation>
    <scope>IDENTIFICATION</scope>
</reference>
<dbReference type="GO" id="GO:0043325">
    <property type="term" value="F:phosphatidylinositol-3,4-bisphosphate binding"/>
    <property type="evidence" value="ECO:0007669"/>
    <property type="project" value="TreeGrafter"/>
</dbReference>
<dbReference type="EnsemblMetazoa" id="XM_038218045.1">
    <property type="protein sequence ID" value="XP_038073973.1"/>
    <property type="gene ID" value="LOC119742028"/>
</dbReference>
<evidence type="ECO:0000313" key="8">
    <source>
        <dbReference type="EnsemblMetazoa" id="XP_038073973.1"/>
    </source>
</evidence>
<dbReference type="PANTHER" id="PTHR46624">
    <property type="entry name" value="AGAP002036-PA"/>
    <property type="match status" value="1"/>
</dbReference>
<dbReference type="InterPro" id="IPR027417">
    <property type="entry name" value="P-loop_NTPase"/>
</dbReference>
<feature type="region of interest" description="Disordered" evidence="5">
    <location>
        <begin position="249"/>
        <end position="307"/>
    </location>
</feature>
<dbReference type="InterPro" id="IPR017455">
    <property type="entry name" value="Znf_FYVE-rel"/>
</dbReference>
<feature type="compositionally biased region" description="Basic and acidic residues" evidence="5">
    <location>
        <begin position="396"/>
        <end position="407"/>
    </location>
</feature>
<dbReference type="SMART" id="SM00064">
    <property type="entry name" value="FYVE"/>
    <property type="match status" value="2"/>
</dbReference>
<dbReference type="OMA" id="AYWIPDS"/>
<keyword evidence="1" id="KW-0479">Metal-binding</keyword>
<evidence type="ECO:0000256" key="4">
    <source>
        <dbReference type="PROSITE-ProRule" id="PRU00024"/>
    </source>
</evidence>
<dbReference type="GO" id="GO:0005547">
    <property type="term" value="F:phosphatidylinositol-3,4,5-trisphosphate binding"/>
    <property type="evidence" value="ECO:0007669"/>
    <property type="project" value="TreeGrafter"/>
</dbReference>
<dbReference type="CTD" id="53349"/>
<feature type="compositionally biased region" description="Polar residues" evidence="5">
    <location>
        <begin position="154"/>
        <end position="167"/>
    </location>
</feature>
<dbReference type="Gene3D" id="3.30.40.10">
    <property type="entry name" value="Zinc/RING finger domain, C3HC4 (zinc finger)"/>
    <property type="match status" value="2"/>
</dbReference>
<evidence type="ECO:0000256" key="5">
    <source>
        <dbReference type="SAM" id="MobiDB-lite"/>
    </source>
</evidence>
<dbReference type="AlphaFoldDB" id="A0A914BCL9"/>
<feature type="domain" description="FYVE-type" evidence="7">
    <location>
        <begin position="989"/>
        <end position="1049"/>
    </location>
</feature>
<dbReference type="Proteomes" id="UP000887568">
    <property type="component" value="Unplaced"/>
</dbReference>
<dbReference type="CDD" id="cd19757">
    <property type="entry name" value="Bbox1"/>
    <property type="match status" value="1"/>
</dbReference>
<dbReference type="PANTHER" id="PTHR46624:SF4">
    <property type="entry name" value="FYVE-TYPE DOMAIN-CONTAINING PROTEIN"/>
    <property type="match status" value="1"/>
</dbReference>
<dbReference type="GO" id="GO:0140042">
    <property type="term" value="P:lipid droplet formation"/>
    <property type="evidence" value="ECO:0007669"/>
    <property type="project" value="TreeGrafter"/>
</dbReference>
<protein>
    <recommendedName>
        <fullName evidence="10">Zinc finger FYVE domain-containing protein 1</fullName>
    </recommendedName>
</protein>
<evidence type="ECO:0000256" key="3">
    <source>
        <dbReference type="ARBA" id="ARBA00022833"/>
    </source>
</evidence>
<dbReference type="CDD" id="cd15734">
    <property type="entry name" value="FYVE_ZFYV1"/>
    <property type="match status" value="1"/>
</dbReference>
<dbReference type="PROSITE" id="PS50119">
    <property type="entry name" value="ZF_BBOX"/>
    <property type="match status" value="1"/>
</dbReference>
<feature type="compositionally biased region" description="Polar residues" evidence="5">
    <location>
        <begin position="286"/>
        <end position="296"/>
    </location>
</feature>
<evidence type="ECO:0000256" key="2">
    <source>
        <dbReference type="ARBA" id="ARBA00022771"/>
    </source>
</evidence>
<evidence type="ECO:0008006" key="10">
    <source>
        <dbReference type="Google" id="ProtNLM"/>
    </source>
</evidence>
<feature type="domain" description="B box-type" evidence="6">
    <location>
        <begin position="15"/>
        <end position="65"/>
    </location>
</feature>
<dbReference type="OrthoDB" id="68108at2759"/>
<name>A0A914BCL9_PATMI</name>
<dbReference type="InterPro" id="IPR000306">
    <property type="entry name" value="Znf_FYVE"/>
</dbReference>
<accession>A0A914BCL9</accession>
<dbReference type="RefSeq" id="XP_038073973.1">
    <property type="nucleotide sequence ID" value="XM_038218045.1"/>
</dbReference>
<dbReference type="InterPro" id="IPR042427">
    <property type="entry name" value="ZFYV1"/>
</dbReference>
<dbReference type="GO" id="GO:0005811">
    <property type="term" value="C:lipid droplet"/>
    <property type="evidence" value="ECO:0007669"/>
    <property type="project" value="TreeGrafter"/>
</dbReference>
<proteinExistence type="predicted"/>
<feature type="region of interest" description="Disordered" evidence="5">
    <location>
        <begin position="324"/>
        <end position="407"/>
    </location>
</feature>
<dbReference type="InterPro" id="IPR000315">
    <property type="entry name" value="Znf_B-box"/>
</dbReference>
<feature type="compositionally biased region" description="Polar residues" evidence="5">
    <location>
        <begin position="363"/>
        <end position="374"/>
    </location>
</feature>
<dbReference type="SUPFAM" id="SSF57903">
    <property type="entry name" value="FYVE/PHD zinc finger"/>
    <property type="match status" value="2"/>
</dbReference>
<dbReference type="Gene3D" id="3.40.50.300">
    <property type="entry name" value="P-loop containing nucleotide triphosphate hydrolases"/>
    <property type="match status" value="1"/>
</dbReference>
<keyword evidence="9" id="KW-1185">Reference proteome</keyword>